<evidence type="ECO:0000313" key="15">
    <source>
        <dbReference type="EMBL" id="KAF9879364.1"/>
    </source>
</evidence>
<evidence type="ECO:0000256" key="1">
    <source>
        <dbReference type="ARBA" id="ARBA00004266"/>
    </source>
</evidence>
<dbReference type="InterPro" id="IPR031850">
    <property type="entry name" value="Fungal_KA1_dom"/>
</dbReference>
<dbReference type="Gene3D" id="3.30.310.220">
    <property type="entry name" value="Fungal kinase associated-1 domain"/>
    <property type="match status" value="1"/>
</dbReference>
<dbReference type="Pfam" id="PF16797">
    <property type="entry name" value="Fungal_KA1"/>
    <property type="match status" value="1"/>
</dbReference>
<keyword evidence="5" id="KW-0597">Phosphoprotein</keyword>
<evidence type="ECO:0000256" key="11">
    <source>
        <dbReference type="ARBA" id="ARBA00048679"/>
    </source>
</evidence>
<evidence type="ECO:0000256" key="4">
    <source>
        <dbReference type="ARBA" id="ARBA00022527"/>
    </source>
</evidence>
<dbReference type="PROSITE" id="PS50011">
    <property type="entry name" value="PROTEIN_KINASE_DOM"/>
    <property type="match status" value="1"/>
</dbReference>
<reference evidence="15" key="1">
    <citation type="submission" date="2020-03" db="EMBL/GenBank/DDBJ databases">
        <authorList>
            <person name="He L."/>
        </authorList>
    </citation>
    <scope>NUCLEOTIDE SEQUENCE</scope>
    <source>
        <strain evidence="15">CkLH20</strain>
    </source>
</reference>
<evidence type="ECO:0000313" key="16">
    <source>
        <dbReference type="Proteomes" id="UP000781932"/>
    </source>
</evidence>
<dbReference type="RefSeq" id="XP_038748825.1">
    <property type="nucleotide sequence ID" value="XM_038885626.1"/>
</dbReference>
<name>A0A9P6IAR2_9PEZI</name>
<keyword evidence="6" id="KW-0808">Transferase</keyword>
<gene>
    <name evidence="15" type="ORF">CkaCkLH20_02907</name>
</gene>
<evidence type="ECO:0000256" key="6">
    <source>
        <dbReference type="ARBA" id="ARBA00022679"/>
    </source>
</evidence>
<comment type="caution">
    <text evidence="15">The sequence shown here is derived from an EMBL/GenBank/DDBJ whole genome shotgun (WGS) entry which is preliminary data.</text>
</comment>
<dbReference type="InterPro" id="IPR000719">
    <property type="entry name" value="Prot_kinase_dom"/>
</dbReference>
<dbReference type="GO" id="GO:0005524">
    <property type="term" value="F:ATP binding"/>
    <property type="evidence" value="ECO:0007669"/>
    <property type="project" value="UniProtKB-UniRule"/>
</dbReference>
<dbReference type="GO" id="GO:0005935">
    <property type="term" value="C:cellular bud neck"/>
    <property type="evidence" value="ECO:0007669"/>
    <property type="project" value="UniProtKB-SubCell"/>
</dbReference>
<evidence type="ECO:0000256" key="12">
    <source>
        <dbReference type="PROSITE-ProRule" id="PRU10141"/>
    </source>
</evidence>
<accession>A0A9P6IAR2</accession>
<evidence type="ECO:0000256" key="8">
    <source>
        <dbReference type="ARBA" id="ARBA00022777"/>
    </source>
</evidence>
<comment type="catalytic activity">
    <reaction evidence="11">
        <text>L-seryl-[protein] + ATP = O-phospho-L-seryl-[protein] + ADP + H(+)</text>
        <dbReference type="Rhea" id="RHEA:17989"/>
        <dbReference type="Rhea" id="RHEA-COMP:9863"/>
        <dbReference type="Rhea" id="RHEA-COMP:11604"/>
        <dbReference type="ChEBI" id="CHEBI:15378"/>
        <dbReference type="ChEBI" id="CHEBI:29999"/>
        <dbReference type="ChEBI" id="CHEBI:30616"/>
        <dbReference type="ChEBI" id="CHEBI:83421"/>
        <dbReference type="ChEBI" id="CHEBI:456216"/>
        <dbReference type="EC" id="2.7.11.1"/>
    </reaction>
</comment>
<feature type="compositionally biased region" description="Pro residues" evidence="13">
    <location>
        <begin position="765"/>
        <end position="780"/>
    </location>
</feature>
<evidence type="ECO:0000256" key="2">
    <source>
        <dbReference type="ARBA" id="ARBA00010791"/>
    </source>
</evidence>
<comment type="similarity">
    <text evidence="2">Belongs to the protein kinase superfamily. CAMK Ser/Thr protein kinase family. NIM1 subfamily.</text>
</comment>
<protein>
    <recommendedName>
        <fullName evidence="3">non-specific serine/threonine protein kinase</fullName>
        <ecNumber evidence="3">2.7.11.1</ecNumber>
    </recommendedName>
</protein>
<proteinExistence type="inferred from homology"/>
<feature type="compositionally biased region" description="Basic and acidic residues" evidence="13">
    <location>
        <begin position="632"/>
        <end position="648"/>
    </location>
</feature>
<dbReference type="GO" id="GO:0004674">
    <property type="term" value="F:protein serine/threonine kinase activity"/>
    <property type="evidence" value="ECO:0007669"/>
    <property type="project" value="UniProtKB-KW"/>
</dbReference>
<keyword evidence="8" id="KW-0418">Kinase</keyword>
<dbReference type="SMART" id="SM00220">
    <property type="entry name" value="S_TKc"/>
    <property type="match status" value="1"/>
</dbReference>
<dbReference type="EMBL" id="JAATWM020000007">
    <property type="protein sequence ID" value="KAF9879364.1"/>
    <property type="molecule type" value="Genomic_DNA"/>
</dbReference>
<feature type="region of interest" description="Disordered" evidence="13">
    <location>
        <begin position="1"/>
        <end position="112"/>
    </location>
</feature>
<feature type="compositionally biased region" description="Polar residues" evidence="13">
    <location>
        <begin position="740"/>
        <end position="756"/>
    </location>
</feature>
<keyword evidence="4" id="KW-0723">Serine/threonine-protein kinase</keyword>
<dbReference type="GO" id="GO:0005940">
    <property type="term" value="C:septin ring"/>
    <property type="evidence" value="ECO:0007669"/>
    <property type="project" value="UniProtKB-ARBA"/>
</dbReference>
<dbReference type="InterPro" id="IPR043024">
    <property type="entry name" value="KA1_sf_fungal"/>
</dbReference>
<feature type="binding site" evidence="12">
    <location>
        <position position="155"/>
    </location>
    <ligand>
        <name>ATP</name>
        <dbReference type="ChEBI" id="CHEBI:30616"/>
    </ligand>
</feature>
<dbReference type="PROSITE" id="PS00108">
    <property type="entry name" value="PROTEIN_KINASE_ST"/>
    <property type="match status" value="1"/>
</dbReference>
<evidence type="ECO:0000256" key="9">
    <source>
        <dbReference type="ARBA" id="ARBA00022840"/>
    </source>
</evidence>
<feature type="compositionally biased region" description="Polar residues" evidence="13">
    <location>
        <begin position="574"/>
        <end position="619"/>
    </location>
</feature>
<dbReference type="Gene3D" id="1.10.510.10">
    <property type="entry name" value="Transferase(Phosphotransferase) domain 1"/>
    <property type="match status" value="1"/>
</dbReference>
<dbReference type="GO" id="GO:0035556">
    <property type="term" value="P:intracellular signal transduction"/>
    <property type="evidence" value="ECO:0007669"/>
    <property type="project" value="TreeGrafter"/>
</dbReference>
<feature type="compositionally biased region" description="Polar residues" evidence="13">
    <location>
        <begin position="962"/>
        <end position="988"/>
    </location>
</feature>
<dbReference type="InterPro" id="IPR011009">
    <property type="entry name" value="Kinase-like_dom_sf"/>
</dbReference>
<dbReference type="EC" id="2.7.11.1" evidence="3"/>
<dbReference type="InterPro" id="IPR017441">
    <property type="entry name" value="Protein_kinase_ATP_BS"/>
</dbReference>
<keyword evidence="9 12" id="KW-0067">ATP-binding</keyword>
<dbReference type="PANTHER" id="PTHR24346:SF110">
    <property type="entry name" value="NON-SPECIFIC SERINE_THREONINE PROTEIN KINASE"/>
    <property type="match status" value="1"/>
</dbReference>
<evidence type="ECO:0000259" key="14">
    <source>
        <dbReference type="PROSITE" id="PS50011"/>
    </source>
</evidence>
<dbReference type="OrthoDB" id="504170at2759"/>
<evidence type="ECO:0000256" key="5">
    <source>
        <dbReference type="ARBA" id="ARBA00022553"/>
    </source>
</evidence>
<dbReference type="SUPFAM" id="SSF56112">
    <property type="entry name" value="Protein kinase-like (PK-like)"/>
    <property type="match status" value="1"/>
</dbReference>
<feature type="region of interest" description="Disordered" evidence="13">
    <location>
        <begin position="818"/>
        <end position="875"/>
    </location>
</feature>
<feature type="domain" description="Protein kinase" evidence="14">
    <location>
        <begin position="121"/>
        <end position="397"/>
    </location>
</feature>
<feature type="compositionally biased region" description="Low complexity" evidence="13">
    <location>
        <begin position="58"/>
        <end position="75"/>
    </location>
</feature>
<dbReference type="PROSITE" id="PS00107">
    <property type="entry name" value="PROTEIN_KINASE_ATP"/>
    <property type="match status" value="1"/>
</dbReference>
<dbReference type="InterPro" id="IPR008271">
    <property type="entry name" value="Ser/Thr_kinase_AS"/>
</dbReference>
<feature type="region of interest" description="Disordered" evidence="13">
    <location>
        <begin position="1028"/>
        <end position="1058"/>
    </location>
</feature>
<evidence type="ECO:0000256" key="7">
    <source>
        <dbReference type="ARBA" id="ARBA00022741"/>
    </source>
</evidence>
<keyword evidence="16" id="KW-1185">Reference proteome</keyword>
<dbReference type="AlphaFoldDB" id="A0A9P6IAR2"/>
<evidence type="ECO:0000256" key="3">
    <source>
        <dbReference type="ARBA" id="ARBA00012513"/>
    </source>
</evidence>
<dbReference type="Proteomes" id="UP000781932">
    <property type="component" value="Unassembled WGS sequence"/>
</dbReference>
<feature type="compositionally biased region" description="Polar residues" evidence="13">
    <location>
        <begin position="933"/>
        <end position="948"/>
    </location>
</feature>
<feature type="region of interest" description="Disordered" evidence="13">
    <location>
        <begin position="564"/>
        <end position="682"/>
    </location>
</feature>
<evidence type="ECO:0000256" key="13">
    <source>
        <dbReference type="SAM" id="MobiDB-lite"/>
    </source>
</evidence>
<dbReference type="CDD" id="cd14081">
    <property type="entry name" value="STKc_BRSK1_2"/>
    <property type="match status" value="1"/>
</dbReference>
<feature type="region of interest" description="Disordered" evidence="13">
    <location>
        <begin position="890"/>
        <end position="1003"/>
    </location>
</feature>
<dbReference type="FunFam" id="1.10.510.10:FF:000394">
    <property type="entry name" value="Serine/threonine-protein kinase HSL1"/>
    <property type="match status" value="1"/>
</dbReference>
<sequence>MSEPGRGRPSSARPPLADATQRVNNASSKIPVKSSKSRDKASYAQQGSDRQYLVDELPITSARAATPTTAPISSRNPAVARARASQDHDPSKRMSQVSQTSTAPSSKRSSGYAYKTHIGPWLLGKTLGKGSSARVRLCKHRISGELAAVKIVPKKTAYLIQAGSLAELHDYDDSLPERINGEMRVPLSIEREVAILKLVDHPNVMKVYDIWENRSEIYLVLEYVEQGDLFDYINTNGRFSEEGAMFIFRQMMSALQYCHSFNICHRDLKPENILLTADHKVKIADFGMAALHQSSDHRLVTACGSPHYAAPELLKHKHYRGDKADIWSLGIILYALLAACLPFDDPDIGALLQKTKRGTYEIPEFLSPEAKDLIRRMLIANPDTRISIKDMWQHPLIRKYDYLDNLGTNGQPKDLRKTFHYTPLKPHEVDPHLVRQLRSMWHMFTEHQIKLKLMDSAKNDQKLFYWLLYDYRKKQLENFLPELSQSPSDYHHLHEPVWKKRVSTVEFNQPRADGTGRSVSRFTVISHVAETEDGTVQSYDPYNSSKPMRGHSQASHAKIVVHRTRRGSMKRENTQTSQLSRIKTGSTVRHSRVNSQRTVASRFQSPLNSMNSLHSSRQGTPYARPASRHKRGIDFSHIRRKSNDQNGEKRRRGTPLAIPSEGEVRAKTPTSPPKQTPVMERPRPKLKIVKPRDPALVVNEEVRNFSNSIAKDCDEIFGNSMIADDLSEVDDGSDGKQDSTRLSFNIPTPTSAQANTPFHPWDTRPLPPLPPPKSQAPPVPTTTKAGKGQDAQHTGRVGKFVDHVNRLGFPALIPKQDRRIVSAPPHRENSKLSARLPAINENGRDSESSYHHGDKDRNRIVSAPPKTPGGQSDANGLEYLVRAGETIRVVNSPGTSSPIPKPLNVRKKTSEGPVYGDLADERSAYMHGASGTDEPTTPSTANYSSGPSKQKKSLWFKRSSKDSTSQEGSIHTDATQETQAYSMTTQDTDPARSEIQPHASAAAVPKKKGFGLLFWKSNKDKTENKMAIAGPDYDDSPSSEPTRGILHKASRQSARSFTGSDTGVRNIEVQQNWLARLFGVKPATSYVCLVMSRKRARQEMAILLKDWRRYGIEDIQVDKERNIVFARVGAKNYLNIKEVAFAAEIMTVIEHGKKGPLCIVRFTQERGAASSFHKVVETVRTVFGLRGLLVTDKRKEKMMIKTLNS</sequence>
<comment type="catalytic activity">
    <reaction evidence="10">
        <text>L-threonyl-[protein] + ATP = O-phospho-L-threonyl-[protein] + ADP + H(+)</text>
        <dbReference type="Rhea" id="RHEA:46608"/>
        <dbReference type="Rhea" id="RHEA-COMP:11060"/>
        <dbReference type="Rhea" id="RHEA-COMP:11605"/>
        <dbReference type="ChEBI" id="CHEBI:15378"/>
        <dbReference type="ChEBI" id="CHEBI:30013"/>
        <dbReference type="ChEBI" id="CHEBI:30616"/>
        <dbReference type="ChEBI" id="CHEBI:61977"/>
        <dbReference type="ChEBI" id="CHEBI:456216"/>
        <dbReference type="EC" id="2.7.11.1"/>
    </reaction>
</comment>
<feature type="region of interest" description="Disordered" evidence="13">
    <location>
        <begin position="728"/>
        <end position="793"/>
    </location>
</feature>
<keyword evidence="7 12" id="KW-0547">Nucleotide-binding</keyword>
<feature type="compositionally biased region" description="Basic and acidic residues" evidence="13">
    <location>
        <begin position="842"/>
        <end position="859"/>
    </location>
</feature>
<dbReference type="GeneID" id="62158700"/>
<evidence type="ECO:0000256" key="10">
    <source>
        <dbReference type="ARBA" id="ARBA00047899"/>
    </source>
</evidence>
<feature type="compositionally biased region" description="Basic and acidic residues" evidence="13">
    <location>
        <begin position="818"/>
        <end position="830"/>
    </location>
</feature>
<dbReference type="Pfam" id="PF00069">
    <property type="entry name" value="Pkinase"/>
    <property type="match status" value="1"/>
</dbReference>
<organism evidence="15 16">
    <name type="scientific">Colletotrichum karsti</name>
    <dbReference type="NCBI Taxonomy" id="1095194"/>
    <lineage>
        <taxon>Eukaryota</taxon>
        <taxon>Fungi</taxon>
        <taxon>Dikarya</taxon>
        <taxon>Ascomycota</taxon>
        <taxon>Pezizomycotina</taxon>
        <taxon>Sordariomycetes</taxon>
        <taxon>Hypocreomycetidae</taxon>
        <taxon>Glomerellales</taxon>
        <taxon>Glomerellaceae</taxon>
        <taxon>Colletotrichum</taxon>
        <taxon>Colletotrichum boninense species complex</taxon>
    </lineage>
</organism>
<feature type="compositionally biased region" description="Polar residues" evidence="13">
    <location>
        <begin position="93"/>
        <end position="109"/>
    </location>
</feature>
<dbReference type="PANTHER" id="PTHR24346">
    <property type="entry name" value="MAP/MICROTUBULE AFFINITY-REGULATING KINASE"/>
    <property type="match status" value="1"/>
</dbReference>
<comment type="subcellular location">
    <subcellularLocation>
        <location evidence="1">Bud neck</location>
    </subcellularLocation>
</comment>
<reference evidence="15" key="2">
    <citation type="submission" date="2020-11" db="EMBL/GenBank/DDBJ databases">
        <title>Whole genome sequencing of Colletotrichum sp.</title>
        <authorList>
            <person name="Li H."/>
        </authorList>
    </citation>
    <scope>NUCLEOTIDE SEQUENCE</scope>
    <source>
        <strain evidence="15">CkLH20</strain>
    </source>
</reference>